<dbReference type="RefSeq" id="WP_012518351.1">
    <property type="nucleotide sequence ID" value="NZ_CAKMLI010000004.1"/>
</dbReference>
<proteinExistence type="predicted"/>
<feature type="transmembrane region" description="Helical" evidence="1">
    <location>
        <begin position="59"/>
        <end position="76"/>
    </location>
</feature>
<reference evidence="2 3" key="1">
    <citation type="submission" date="2015-12" db="EMBL/GenBank/DDBJ databases">
        <title>Intraspecies pangenome expansion in the marine bacterium Alteromonas.</title>
        <authorList>
            <person name="Lopez-Perez M."/>
            <person name="Rodriguez-Valera F."/>
        </authorList>
    </citation>
    <scope>NUCLEOTIDE SEQUENCE [LARGE SCALE GENOMIC DNA]</scope>
    <source>
        <strain evidence="2 3">UM8</strain>
    </source>
</reference>
<dbReference type="OMA" id="VFNWANA"/>
<gene>
    <name evidence="2" type="ORF">AV942_10090</name>
</gene>
<name>A0AAC8XJV0_9ALTE</name>
<feature type="transmembrane region" description="Helical" evidence="1">
    <location>
        <begin position="97"/>
        <end position="114"/>
    </location>
</feature>
<dbReference type="Proteomes" id="UP000061468">
    <property type="component" value="Chromosome"/>
</dbReference>
<evidence type="ECO:0000313" key="3">
    <source>
        <dbReference type="Proteomes" id="UP000061468"/>
    </source>
</evidence>
<dbReference type="AlphaFoldDB" id="A0AAC8XJV0"/>
<keyword evidence="1" id="KW-0472">Membrane</keyword>
<organism evidence="2 3">
    <name type="scientific">Alteromonas mediterranea</name>
    <dbReference type="NCBI Taxonomy" id="314275"/>
    <lineage>
        <taxon>Bacteria</taxon>
        <taxon>Pseudomonadati</taxon>
        <taxon>Pseudomonadota</taxon>
        <taxon>Gammaproteobacteria</taxon>
        <taxon>Alteromonadales</taxon>
        <taxon>Alteromonadaceae</taxon>
        <taxon>Alteromonas/Salinimonas group</taxon>
        <taxon>Alteromonas</taxon>
    </lineage>
</organism>
<evidence type="ECO:0008006" key="4">
    <source>
        <dbReference type="Google" id="ProtNLM"/>
    </source>
</evidence>
<keyword evidence="1" id="KW-0812">Transmembrane</keyword>
<evidence type="ECO:0000256" key="1">
    <source>
        <dbReference type="SAM" id="Phobius"/>
    </source>
</evidence>
<feature type="transmembrane region" description="Helical" evidence="1">
    <location>
        <begin position="20"/>
        <end position="39"/>
    </location>
</feature>
<dbReference type="EMBL" id="CP013928">
    <property type="protein sequence ID" value="AMJ78612.1"/>
    <property type="molecule type" value="Genomic_DNA"/>
</dbReference>
<dbReference type="InterPro" id="IPR021318">
    <property type="entry name" value="DUF2919"/>
</dbReference>
<keyword evidence="1" id="KW-1133">Transmembrane helix</keyword>
<sequence length="156" mass="18345">MLKLPLSYYDESGRILPPRWLYSVFILLCIDWLAFIFSLASRTQTSELLAFFYPQKESLGLGLLASLPVFLALVLVSQRERLWKKGYLNWRRWVIPLAQIGVVLLLCVQLYYAMHHHWGFEYITGVKMAFYSIALYAISKSRHLKWMVEDWKAPNP</sequence>
<feature type="transmembrane region" description="Helical" evidence="1">
    <location>
        <begin position="120"/>
        <end position="138"/>
    </location>
</feature>
<dbReference type="Pfam" id="PF11143">
    <property type="entry name" value="DUF2919"/>
    <property type="match status" value="1"/>
</dbReference>
<protein>
    <recommendedName>
        <fullName evidence="4">DUF2919 domain-containing protein</fullName>
    </recommendedName>
</protein>
<accession>A0AAC8XJV0</accession>
<evidence type="ECO:0000313" key="2">
    <source>
        <dbReference type="EMBL" id="AMJ78612.1"/>
    </source>
</evidence>